<sequence>MRSPVKPQEEMRNTFIIDFRHQENNQVLMKEESQLKEWETVTGKGEYENMSFIKTIHMLQEDYAIPDELITAILHSLFKKYAKRWYYGIRQTYGKNTLSW</sequence>
<accession>A0A9Q3FC28</accession>
<proteinExistence type="predicted"/>
<protein>
    <submittedName>
        <fullName evidence="1">Uncharacterized protein</fullName>
    </submittedName>
</protein>
<gene>
    <name evidence="1" type="ORF">O181_078080</name>
</gene>
<reference evidence="1" key="1">
    <citation type="submission" date="2021-03" db="EMBL/GenBank/DDBJ databases">
        <title>Draft genome sequence of rust myrtle Austropuccinia psidii MF-1, a brazilian biotype.</title>
        <authorList>
            <person name="Quecine M.C."/>
            <person name="Pachon D.M.R."/>
            <person name="Bonatelli M.L."/>
            <person name="Correr F.H."/>
            <person name="Franceschini L.M."/>
            <person name="Leite T.F."/>
            <person name="Margarido G.R.A."/>
            <person name="Almeida C.A."/>
            <person name="Ferrarezi J.A."/>
            <person name="Labate C.A."/>
        </authorList>
    </citation>
    <scope>NUCLEOTIDE SEQUENCE</scope>
    <source>
        <strain evidence="1">MF-1</strain>
    </source>
</reference>
<dbReference type="EMBL" id="AVOT02042937">
    <property type="protein sequence ID" value="MBW0538365.1"/>
    <property type="molecule type" value="Genomic_DNA"/>
</dbReference>
<evidence type="ECO:0000313" key="1">
    <source>
        <dbReference type="EMBL" id="MBW0538365.1"/>
    </source>
</evidence>
<organism evidence="1 2">
    <name type="scientific">Austropuccinia psidii MF-1</name>
    <dbReference type="NCBI Taxonomy" id="1389203"/>
    <lineage>
        <taxon>Eukaryota</taxon>
        <taxon>Fungi</taxon>
        <taxon>Dikarya</taxon>
        <taxon>Basidiomycota</taxon>
        <taxon>Pucciniomycotina</taxon>
        <taxon>Pucciniomycetes</taxon>
        <taxon>Pucciniales</taxon>
        <taxon>Sphaerophragmiaceae</taxon>
        <taxon>Austropuccinia</taxon>
    </lineage>
</organism>
<dbReference type="Proteomes" id="UP000765509">
    <property type="component" value="Unassembled WGS sequence"/>
</dbReference>
<keyword evidence="2" id="KW-1185">Reference proteome</keyword>
<dbReference type="AlphaFoldDB" id="A0A9Q3FC28"/>
<evidence type="ECO:0000313" key="2">
    <source>
        <dbReference type="Proteomes" id="UP000765509"/>
    </source>
</evidence>
<comment type="caution">
    <text evidence="1">The sequence shown here is derived from an EMBL/GenBank/DDBJ whole genome shotgun (WGS) entry which is preliminary data.</text>
</comment>
<name>A0A9Q3FC28_9BASI</name>